<evidence type="ECO:0000313" key="1">
    <source>
        <dbReference type="EMBL" id="EMN4145357.1"/>
    </source>
</evidence>
<proteinExistence type="predicted"/>
<sequence length="280" mass="33016">MLILNKRIPLAGLSPELEMLALSIPGFETPEQARKERVFRIASLSTYTGACYKALCERLTECHPKYPCNSAACPECHRRYRLQMTREVLRLCNKTHKWRSVTLIFYQDAFTDAEAPIWSPDALIARLRRWLKECGFKYMVIGGFEMDYHIGTGLWLPHFHLITFNEEEALNKLRNRMKNKRNMSARKSVISRPMFDTGIDNPEKQISYLFKAIWWRVESYKVNKPILINNKSIKPKRRTKKFRLCPKQHAHSLVMMDKQGIQTLTFMYKVRKYGDHLILK</sequence>
<accession>A0AAI9MN50</accession>
<evidence type="ECO:0008006" key="2">
    <source>
        <dbReference type="Google" id="ProtNLM"/>
    </source>
</evidence>
<organism evidence="1">
    <name type="scientific">Citrobacter freundii</name>
    <dbReference type="NCBI Taxonomy" id="546"/>
    <lineage>
        <taxon>Bacteria</taxon>
        <taxon>Pseudomonadati</taxon>
        <taxon>Pseudomonadota</taxon>
        <taxon>Gammaproteobacteria</taxon>
        <taxon>Enterobacterales</taxon>
        <taxon>Enterobacteriaceae</taxon>
        <taxon>Citrobacter</taxon>
        <taxon>Citrobacter freundii complex</taxon>
    </lineage>
</organism>
<protein>
    <recommendedName>
        <fullName evidence="2">Replication protein</fullName>
    </recommendedName>
</protein>
<reference evidence="1" key="1">
    <citation type="submission" date="2024-02" db="EMBL/GenBank/DDBJ databases">
        <authorList>
            <consortium name="Clinical and Environmental Microbiology Branch: Whole genome sequencing antimicrobial resistance pathogens in the healthcare setting"/>
        </authorList>
    </citation>
    <scope>NUCLEOTIDE SEQUENCE</scope>
    <source>
        <strain evidence="1">2023GN-00102</strain>
    </source>
</reference>
<name>A0AAI9MN50_CITFR</name>
<gene>
    <name evidence="1" type="ORF">PQQ21_002625</name>
</gene>
<dbReference type="RefSeq" id="WP_171866442.1">
    <property type="nucleotide sequence ID" value="NZ_CBDAAW010000065.1"/>
</dbReference>
<dbReference type="AlphaFoldDB" id="A0AAI9MN50"/>
<dbReference type="EMBL" id="ABKLER030000010">
    <property type="protein sequence ID" value="EMN4145357.1"/>
    <property type="molecule type" value="Genomic_DNA"/>
</dbReference>
<comment type="caution">
    <text evidence="1">The sequence shown here is derived from an EMBL/GenBank/DDBJ whole genome shotgun (WGS) entry which is preliminary data.</text>
</comment>